<comment type="caution">
    <text evidence="1">The sequence shown here is derived from an EMBL/GenBank/DDBJ whole genome shotgun (WGS) entry which is preliminary data.</text>
</comment>
<sequence length="94" mass="10671">MRDGDIGGKTARRELRPIIDRVFHAAAHATAGQHSGVAGEDTGHFFGFERLGHHPESWMRGTFSDKFSSPFFPASKNRVILTSFRQWIRCQAWQ</sequence>
<proteinExistence type="predicted"/>
<keyword evidence="2" id="KW-1185">Reference proteome</keyword>
<dbReference type="RefSeq" id="WP_209851317.1">
    <property type="nucleotide sequence ID" value="NZ_JAGGJV010000003.1"/>
</dbReference>
<evidence type="ECO:0000313" key="2">
    <source>
        <dbReference type="Proteomes" id="UP000823786"/>
    </source>
</evidence>
<organism evidence="1 2">
    <name type="scientific">Rhizobium herbae</name>
    <dbReference type="NCBI Taxonomy" id="508661"/>
    <lineage>
        <taxon>Bacteria</taxon>
        <taxon>Pseudomonadati</taxon>
        <taxon>Pseudomonadota</taxon>
        <taxon>Alphaproteobacteria</taxon>
        <taxon>Hyphomicrobiales</taxon>
        <taxon>Rhizobiaceae</taxon>
        <taxon>Rhizobium/Agrobacterium group</taxon>
        <taxon>Rhizobium</taxon>
    </lineage>
</organism>
<reference evidence="1 2" key="1">
    <citation type="submission" date="2021-03" db="EMBL/GenBank/DDBJ databases">
        <title>Genomic Encyclopedia of Type Strains, Phase IV (KMG-IV): sequencing the most valuable type-strain genomes for metagenomic binning, comparative biology and taxonomic classification.</title>
        <authorList>
            <person name="Goeker M."/>
        </authorList>
    </citation>
    <scope>NUCLEOTIDE SEQUENCE [LARGE SCALE GENOMIC DNA]</scope>
    <source>
        <strain evidence="1 2">DSM 26427</strain>
    </source>
</reference>
<gene>
    <name evidence="1" type="ORF">J2Z75_002023</name>
</gene>
<dbReference type="EMBL" id="JAGGJV010000003">
    <property type="protein sequence ID" value="MBP1858515.1"/>
    <property type="molecule type" value="Genomic_DNA"/>
</dbReference>
<evidence type="ECO:0000313" key="1">
    <source>
        <dbReference type="EMBL" id="MBP1858515.1"/>
    </source>
</evidence>
<protein>
    <submittedName>
        <fullName evidence="1">Uncharacterized protein</fullName>
    </submittedName>
</protein>
<dbReference type="Proteomes" id="UP000823786">
    <property type="component" value="Unassembled WGS sequence"/>
</dbReference>
<name>A0ABS4EKQ9_9HYPH</name>
<accession>A0ABS4EKQ9</accession>